<accession>A0A9D4LMP2</accession>
<evidence type="ECO:0000313" key="2">
    <source>
        <dbReference type="Proteomes" id="UP000828390"/>
    </source>
</evidence>
<gene>
    <name evidence="1" type="ORF">DPMN_102313</name>
</gene>
<dbReference type="AlphaFoldDB" id="A0A9D4LMP2"/>
<dbReference type="EMBL" id="JAIWYP010000003">
    <property type="protein sequence ID" value="KAH3859496.1"/>
    <property type="molecule type" value="Genomic_DNA"/>
</dbReference>
<reference evidence="1" key="1">
    <citation type="journal article" date="2019" name="bioRxiv">
        <title>The Genome of the Zebra Mussel, Dreissena polymorpha: A Resource for Invasive Species Research.</title>
        <authorList>
            <person name="McCartney M.A."/>
            <person name="Auch B."/>
            <person name="Kono T."/>
            <person name="Mallez S."/>
            <person name="Zhang Y."/>
            <person name="Obille A."/>
            <person name="Becker A."/>
            <person name="Abrahante J.E."/>
            <person name="Garbe J."/>
            <person name="Badalamenti J.P."/>
            <person name="Herman A."/>
            <person name="Mangelson H."/>
            <person name="Liachko I."/>
            <person name="Sullivan S."/>
            <person name="Sone E.D."/>
            <person name="Koren S."/>
            <person name="Silverstein K.A.T."/>
            <person name="Beckman K.B."/>
            <person name="Gohl D.M."/>
        </authorList>
    </citation>
    <scope>NUCLEOTIDE SEQUENCE</scope>
    <source>
        <strain evidence="1">Duluth1</strain>
        <tissue evidence="1">Whole animal</tissue>
    </source>
</reference>
<organism evidence="1 2">
    <name type="scientific">Dreissena polymorpha</name>
    <name type="common">Zebra mussel</name>
    <name type="synonym">Mytilus polymorpha</name>
    <dbReference type="NCBI Taxonomy" id="45954"/>
    <lineage>
        <taxon>Eukaryota</taxon>
        <taxon>Metazoa</taxon>
        <taxon>Spiralia</taxon>
        <taxon>Lophotrochozoa</taxon>
        <taxon>Mollusca</taxon>
        <taxon>Bivalvia</taxon>
        <taxon>Autobranchia</taxon>
        <taxon>Heteroconchia</taxon>
        <taxon>Euheterodonta</taxon>
        <taxon>Imparidentia</taxon>
        <taxon>Neoheterodontei</taxon>
        <taxon>Myida</taxon>
        <taxon>Dreissenoidea</taxon>
        <taxon>Dreissenidae</taxon>
        <taxon>Dreissena</taxon>
    </lineage>
</organism>
<protein>
    <submittedName>
        <fullName evidence="1">Uncharacterized protein</fullName>
    </submittedName>
</protein>
<proteinExistence type="predicted"/>
<comment type="caution">
    <text evidence="1">The sequence shown here is derived from an EMBL/GenBank/DDBJ whole genome shotgun (WGS) entry which is preliminary data.</text>
</comment>
<reference evidence="1" key="2">
    <citation type="submission" date="2020-11" db="EMBL/GenBank/DDBJ databases">
        <authorList>
            <person name="McCartney M.A."/>
            <person name="Auch B."/>
            <person name="Kono T."/>
            <person name="Mallez S."/>
            <person name="Becker A."/>
            <person name="Gohl D.M."/>
            <person name="Silverstein K.A.T."/>
            <person name="Koren S."/>
            <person name="Bechman K.B."/>
            <person name="Herman A."/>
            <person name="Abrahante J.E."/>
            <person name="Garbe J."/>
        </authorList>
    </citation>
    <scope>NUCLEOTIDE SEQUENCE</scope>
    <source>
        <strain evidence="1">Duluth1</strain>
        <tissue evidence="1">Whole animal</tissue>
    </source>
</reference>
<evidence type="ECO:0000313" key="1">
    <source>
        <dbReference type="EMBL" id="KAH3859496.1"/>
    </source>
</evidence>
<name>A0A9D4LMP2_DREPO</name>
<dbReference type="Proteomes" id="UP000828390">
    <property type="component" value="Unassembled WGS sequence"/>
</dbReference>
<keyword evidence="2" id="KW-1185">Reference proteome</keyword>
<sequence>MKQIPLLFALMSRRKKIMWRYWVRSNQFWGPDGKETSIGNVTGRFLMPGVSMRPKSSVHRDS</sequence>